<evidence type="ECO:0000313" key="3">
    <source>
        <dbReference type="Proteomes" id="UP001519306"/>
    </source>
</evidence>
<dbReference type="PANTHER" id="PTHR30283">
    <property type="entry name" value="PEROXIDE STRESS RESPONSE PROTEIN YAAA"/>
    <property type="match status" value="1"/>
</dbReference>
<keyword evidence="3" id="KW-1185">Reference proteome</keyword>
<dbReference type="RefSeq" id="WP_210061023.1">
    <property type="nucleotide sequence ID" value="NZ_JAGGLJ010000011.1"/>
</dbReference>
<proteinExistence type="inferred from homology"/>
<dbReference type="Proteomes" id="UP001519306">
    <property type="component" value="Unassembled WGS sequence"/>
</dbReference>
<dbReference type="EMBL" id="JAGGLJ010000011">
    <property type="protein sequence ID" value="MBP2025689.1"/>
    <property type="molecule type" value="Genomic_DNA"/>
</dbReference>
<comment type="caution">
    <text evidence="2">The sequence shown here is derived from an EMBL/GenBank/DDBJ whole genome shotgun (WGS) entry which is preliminary data.</text>
</comment>
<sequence>MKIIFSPAKDMDFSKKVYSEDLFISEKTKGILKEISLLSKENLKKSLKLSDNLLDDVYDYYENFYEKPFFRAIDLYNGLSFRQLDKNFTEDEEKYIKDYLIILSSLYGMINGLKYISPYRLDMNAKIKVDNLNLKKYWIEEYNNINKNEKIFNLASDEFSSLINRENYEFIDFEFYKIKNNELKTHSTTSKKGRGILLNSLIKNKIENLDELLKIEIENLIYREDLSSKNKIVYILNN</sequence>
<evidence type="ECO:0000313" key="2">
    <source>
        <dbReference type="EMBL" id="MBP2025689.1"/>
    </source>
</evidence>
<evidence type="ECO:0000256" key="1">
    <source>
        <dbReference type="HAMAP-Rule" id="MF_00652"/>
    </source>
</evidence>
<reference evidence="2 3" key="1">
    <citation type="submission" date="2021-03" db="EMBL/GenBank/DDBJ databases">
        <title>Genomic Encyclopedia of Type Strains, Phase IV (KMG-IV): sequencing the most valuable type-strain genomes for metagenomic binning, comparative biology and taxonomic classification.</title>
        <authorList>
            <person name="Goeker M."/>
        </authorList>
    </citation>
    <scope>NUCLEOTIDE SEQUENCE [LARGE SCALE GENOMIC DNA]</scope>
    <source>
        <strain evidence="2 3">DSM 27563</strain>
    </source>
</reference>
<organism evidence="2 3">
    <name type="scientific">Peptoniphilus stercorisuis</name>
    <dbReference type="NCBI Taxonomy" id="1436965"/>
    <lineage>
        <taxon>Bacteria</taxon>
        <taxon>Bacillati</taxon>
        <taxon>Bacillota</taxon>
        <taxon>Tissierellia</taxon>
        <taxon>Tissierellales</taxon>
        <taxon>Peptoniphilaceae</taxon>
        <taxon>Peptoniphilus</taxon>
    </lineage>
</organism>
<dbReference type="PANTHER" id="PTHR30283:SF4">
    <property type="entry name" value="PEROXIDE STRESS RESISTANCE PROTEIN YAAA"/>
    <property type="match status" value="1"/>
</dbReference>
<protein>
    <recommendedName>
        <fullName evidence="1">UPF0246 protein J2Z71_001233</fullName>
    </recommendedName>
</protein>
<accession>A0ABS4KD25</accession>
<comment type="similarity">
    <text evidence="1">Belongs to the UPF0246 family.</text>
</comment>
<dbReference type="InterPro" id="IPR005583">
    <property type="entry name" value="YaaA"/>
</dbReference>
<name>A0ABS4KD25_9FIRM</name>
<gene>
    <name evidence="2" type="ORF">J2Z71_001233</name>
</gene>
<dbReference type="Pfam" id="PF03883">
    <property type="entry name" value="H2O2_YaaD"/>
    <property type="match status" value="1"/>
</dbReference>
<dbReference type="HAMAP" id="MF_00652">
    <property type="entry name" value="UPF0246"/>
    <property type="match status" value="1"/>
</dbReference>